<protein>
    <submittedName>
        <fullName evidence="1">Uncharacterized protein</fullName>
    </submittedName>
</protein>
<name>A0A0A9ACI2_ARUDO</name>
<reference evidence="1" key="2">
    <citation type="journal article" date="2015" name="Data Brief">
        <title>Shoot transcriptome of the giant reed, Arundo donax.</title>
        <authorList>
            <person name="Barrero R.A."/>
            <person name="Guerrero F.D."/>
            <person name="Moolhuijzen P."/>
            <person name="Goolsby J.A."/>
            <person name="Tidwell J."/>
            <person name="Bellgard S.E."/>
            <person name="Bellgard M.I."/>
        </authorList>
    </citation>
    <scope>NUCLEOTIDE SEQUENCE</scope>
    <source>
        <tissue evidence="1">Shoot tissue taken approximately 20 cm above the soil surface</tissue>
    </source>
</reference>
<evidence type="ECO:0000313" key="1">
    <source>
        <dbReference type="EMBL" id="JAD46660.1"/>
    </source>
</evidence>
<sequence length="18" mass="1988">MLSGCHQNNVLSTYGNHI</sequence>
<accession>A0A0A9ACI2</accession>
<organism evidence="1">
    <name type="scientific">Arundo donax</name>
    <name type="common">Giant reed</name>
    <name type="synonym">Donax arundinaceus</name>
    <dbReference type="NCBI Taxonomy" id="35708"/>
    <lineage>
        <taxon>Eukaryota</taxon>
        <taxon>Viridiplantae</taxon>
        <taxon>Streptophyta</taxon>
        <taxon>Embryophyta</taxon>
        <taxon>Tracheophyta</taxon>
        <taxon>Spermatophyta</taxon>
        <taxon>Magnoliopsida</taxon>
        <taxon>Liliopsida</taxon>
        <taxon>Poales</taxon>
        <taxon>Poaceae</taxon>
        <taxon>PACMAD clade</taxon>
        <taxon>Arundinoideae</taxon>
        <taxon>Arundineae</taxon>
        <taxon>Arundo</taxon>
    </lineage>
</organism>
<dbReference type="EMBL" id="GBRH01251235">
    <property type="protein sequence ID" value="JAD46660.1"/>
    <property type="molecule type" value="Transcribed_RNA"/>
</dbReference>
<proteinExistence type="predicted"/>
<reference evidence="1" key="1">
    <citation type="submission" date="2014-09" db="EMBL/GenBank/DDBJ databases">
        <authorList>
            <person name="Magalhaes I.L.F."/>
            <person name="Oliveira U."/>
            <person name="Santos F.R."/>
            <person name="Vidigal T.H.D.A."/>
            <person name="Brescovit A.D."/>
            <person name="Santos A.J."/>
        </authorList>
    </citation>
    <scope>NUCLEOTIDE SEQUENCE</scope>
    <source>
        <tissue evidence="1">Shoot tissue taken approximately 20 cm above the soil surface</tissue>
    </source>
</reference>
<dbReference type="AlphaFoldDB" id="A0A0A9ACI2"/>